<feature type="non-terminal residue" evidence="1">
    <location>
        <position position="80"/>
    </location>
</feature>
<keyword evidence="2" id="KW-1185">Reference proteome</keyword>
<sequence>MDVLLPVDCLLLSHLKLYVLGEFHEVDWDNNCDEYGEFWFENGDIFYVDDTILPYIDALEEYTKYQEENFYTDLPYVKEI</sequence>
<evidence type="ECO:0000313" key="1">
    <source>
        <dbReference type="EMBL" id="CAB4035745.1"/>
    </source>
</evidence>
<accession>A0A7D9JSW9</accession>
<gene>
    <name evidence="1" type="ORF">PACLA_8A047046</name>
</gene>
<name>A0A7D9JSW9_PARCT</name>
<dbReference type="EMBL" id="CACRXK020021333">
    <property type="protein sequence ID" value="CAB4035745.1"/>
    <property type="molecule type" value="Genomic_DNA"/>
</dbReference>
<dbReference type="Proteomes" id="UP001152795">
    <property type="component" value="Unassembled WGS sequence"/>
</dbReference>
<dbReference type="AlphaFoldDB" id="A0A7D9JSW9"/>
<evidence type="ECO:0000313" key="2">
    <source>
        <dbReference type="Proteomes" id="UP001152795"/>
    </source>
</evidence>
<proteinExistence type="predicted"/>
<protein>
    <submittedName>
        <fullName evidence="1">Uncharacterized protein</fullName>
    </submittedName>
</protein>
<comment type="caution">
    <text evidence="1">The sequence shown here is derived from an EMBL/GenBank/DDBJ whole genome shotgun (WGS) entry which is preliminary data.</text>
</comment>
<organism evidence="1 2">
    <name type="scientific">Paramuricea clavata</name>
    <name type="common">Red gorgonian</name>
    <name type="synonym">Violescent sea-whip</name>
    <dbReference type="NCBI Taxonomy" id="317549"/>
    <lineage>
        <taxon>Eukaryota</taxon>
        <taxon>Metazoa</taxon>
        <taxon>Cnidaria</taxon>
        <taxon>Anthozoa</taxon>
        <taxon>Octocorallia</taxon>
        <taxon>Malacalcyonacea</taxon>
        <taxon>Plexauridae</taxon>
        <taxon>Paramuricea</taxon>
    </lineage>
</organism>
<reference evidence="1" key="1">
    <citation type="submission" date="2020-04" db="EMBL/GenBank/DDBJ databases">
        <authorList>
            <person name="Alioto T."/>
            <person name="Alioto T."/>
            <person name="Gomez Garrido J."/>
        </authorList>
    </citation>
    <scope>NUCLEOTIDE SEQUENCE</scope>
    <source>
        <strain evidence="1">A484AB</strain>
    </source>
</reference>